<keyword evidence="8" id="KW-0249">Electron transport</keyword>
<feature type="domain" description="Cytochrome b561 bacterial/Ni-hydrogenase" evidence="14">
    <location>
        <begin position="9"/>
        <end position="178"/>
    </location>
</feature>
<organism evidence="15 16">
    <name type="scientific">Dokdonella fugitiva</name>
    <dbReference type="NCBI Taxonomy" id="328517"/>
    <lineage>
        <taxon>Bacteria</taxon>
        <taxon>Pseudomonadati</taxon>
        <taxon>Pseudomonadota</taxon>
        <taxon>Gammaproteobacteria</taxon>
        <taxon>Lysobacterales</taxon>
        <taxon>Rhodanobacteraceae</taxon>
        <taxon>Dokdonella</taxon>
    </lineage>
</organism>
<comment type="similarity">
    <text evidence="12">Belongs to the cytochrome b561 family.</text>
</comment>
<feature type="transmembrane region" description="Helical" evidence="13">
    <location>
        <begin position="12"/>
        <end position="30"/>
    </location>
</feature>
<sequence length="192" mass="20752">MYWKNETHHYSSPSIALHWAMVLLVVAAYATAESRELFAQDGPQRTGLATAHACAGLAVFVLVFARLALRTGPRPAIVPPPSRLQARLALAMHVLLYAFLIAMPLLGWLLASAEGTAITLGAFQLPALVPPDRALAQIAEEVHEGVATAGYALVGGHAGAALVHHYLLRDDALARMLPRRTRRHRPRHGAED</sequence>
<dbReference type="GO" id="GO:0022904">
    <property type="term" value="P:respiratory electron transport chain"/>
    <property type="evidence" value="ECO:0007669"/>
    <property type="project" value="InterPro"/>
</dbReference>
<dbReference type="PANTHER" id="PTHR30529:SF3">
    <property type="entry name" value="CYTOCHROME B561 HOMOLOG 1"/>
    <property type="match status" value="1"/>
</dbReference>
<evidence type="ECO:0000256" key="1">
    <source>
        <dbReference type="ARBA" id="ARBA00001970"/>
    </source>
</evidence>
<dbReference type="GO" id="GO:0020037">
    <property type="term" value="F:heme binding"/>
    <property type="evidence" value="ECO:0007669"/>
    <property type="project" value="TreeGrafter"/>
</dbReference>
<keyword evidence="10" id="KW-0408">Iron</keyword>
<feature type="transmembrane region" description="Helical" evidence="13">
    <location>
        <begin position="90"/>
        <end position="111"/>
    </location>
</feature>
<keyword evidence="9 13" id="KW-1133">Transmembrane helix</keyword>
<dbReference type="AlphaFoldDB" id="A0A839EUR1"/>
<accession>A0A839EUR1</accession>
<dbReference type="GO" id="GO:0046872">
    <property type="term" value="F:metal ion binding"/>
    <property type="evidence" value="ECO:0007669"/>
    <property type="project" value="UniProtKB-KW"/>
</dbReference>
<dbReference type="Proteomes" id="UP000550401">
    <property type="component" value="Unassembled WGS sequence"/>
</dbReference>
<evidence type="ECO:0000313" key="16">
    <source>
        <dbReference type="Proteomes" id="UP000550401"/>
    </source>
</evidence>
<keyword evidence="5" id="KW-0349">Heme</keyword>
<protein>
    <submittedName>
        <fullName evidence="15">Cytochrome b561</fullName>
    </submittedName>
</protein>
<comment type="cofactor">
    <cofactor evidence="1">
        <name>heme b</name>
        <dbReference type="ChEBI" id="CHEBI:60344"/>
    </cofactor>
</comment>
<evidence type="ECO:0000256" key="10">
    <source>
        <dbReference type="ARBA" id="ARBA00023004"/>
    </source>
</evidence>
<name>A0A839EUR1_9GAMM</name>
<evidence type="ECO:0000259" key="14">
    <source>
        <dbReference type="Pfam" id="PF01292"/>
    </source>
</evidence>
<evidence type="ECO:0000256" key="2">
    <source>
        <dbReference type="ARBA" id="ARBA00004651"/>
    </source>
</evidence>
<evidence type="ECO:0000256" key="12">
    <source>
        <dbReference type="ARBA" id="ARBA00037975"/>
    </source>
</evidence>
<keyword evidence="7" id="KW-0479">Metal-binding</keyword>
<keyword evidence="4" id="KW-1003">Cell membrane</keyword>
<dbReference type="InterPro" id="IPR052168">
    <property type="entry name" value="Cytochrome_b561_oxidase"/>
</dbReference>
<evidence type="ECO:0000313" key="15">
    <source>
        <dbReference type="EMBL" id="MBA8887485.1"/>
    </source>
</evidence>
<evidence type="ECO:0000256" key="9">
    <source>
        <dbReference type="ARBA" id="ARBA00022989"/>
    </source>
</evidence>
<evidence type="ECO:0000256" key="4">
    <source>
        <dbReference type="ARBA" id="ARBA00022475"/>
    </source>
</evidence>
<dbReference type="GO" id="GO:0005886">
    <property type="term" value="C:plasma membrane"/>
    <property type="evidence" value="ECO:0007669"/>
    <property type="project" value="UniProtKB-SubCell"/>
</dbReference>
<dbReference type="SUPFAM" id="SSF81342">
    <property type="entry name" value="Transmembrane di-heme cytochromes"/>
    <property type="match status" value="1"/>
</dbReference>
<comment type="subcellular location">
    <subcellularLocation>
        <location evidence="2">Cell membrane</location>
        <topology evidence="2">Multi-pass membrane protein</topology>
    </subcellularLocation>
</comment>
<keyword evidence="3" id="KW-0813">Transport</keyword>
<keyword evidence="11 13" id="KW-0472">Membrane</keyword>
<dbReference type="GO" id="GO:0009055">
    <property type="term" value="F:electron transfer activity"/>
    <property type="evidence" value="ECO:0007669"/>
    <property type="project" value="InterPro"/>
</dbReference>
<evidence type="ECO:0000256" key="7">
    <source>
        <dbReference type="ARBA" id="ARBA00022723"/>
    </source>
</evidence>
<keyword evidence="6 13" id="KW-0812">Transmembrane</keyword>
<evidence type="ECO:0000256" key="5">
    <source>
        <dbReference type="ARBA" id="ARBA00022617"/>
    </source>
</evidence>
<evidence type="ECO:0000256" key="8">
    <source>
        <dbReference type="ARBA" id="ARBA00022982"/>
    </source>
</evidence>
<evidence type="ECO:0000256" key="13">
    <source>
        <dbReference type="SAM" id="Phobius"/>
    </source>
</evidence>
<dbReference type="Pfam" id="PF01292">
    <property type="entry name" value="Ni_hydr_CYTB"/>
    <property type="match status" value="1"/>
</dbReference>
<evidence type="ECO:0000256" key="3">
    <source>
        <dbReference type="ARBA" id="ARBA00022448"/>
    </source>
</evidence>
<evidence type="ECO:0000256" key="6">
    <source>
        <dbReference type="ARBA" id="ARBA00022692"/>
    </source>
</evidence>
<proteinExistence type="inferred from homology"/>
<reference evidence="15 16" key="1">
    <citation type="submission" date="2020-07" db="EMBL/GenBank/DDBJ databases">
        <title>Genomic Encyclopedia of Type Strains, Phase IV (KMG-V): Genome sequencing to study the core and pangenomes of soil and plant-associated prokaryotes.</title>
        <authorList>
            <person name="Whitman W."/>
        </authorList>
    </citation>
    <scope>NUCLEOTIDE SEQUENCE [LARGE SCALE GENOMIC DNA]</scope>
    <source>
        <strain evidence="15 16">RH2WT43</strain>
    </source>
</reference>
<keyword evidence="16" id="KW-1185">Reference proteome</keyword>
<gene>
    <name evidence="15" type="ORF">FHW12_001699</name>
</gene>
<comment type="caution">
    <text evidence="15">The sequence shown here is derived from an EMBL/GenBank/DDBJ whole genome shotgun (WGS) entry which is preliminary data.</text>
</comment>
<dbReference type="PANTHER" id="PTHR30529">
    <property type="entry name" value="CYTOCHROME B561"/>
    <property type="match status" value="1"/>
</dbReference>
<evidence type="ECO:0000256" key="11">
    <source>
        <dbReference type="ARBA" id="ARBA00023136"/>
    </source>
</evidence>
<dbReference type="InterPro" id="IPR011577">
    <property type="entry name" value="Cyt_b561_bac/Ni-Hgenase"/>
</dbReference>
<dbReference type="RefSeq" id="WP_182530550.1">
    <property type="nucleotide sequence ID" value="NZ_JACGXL010000002.1"/>
</dbReference>
<dbReference type="EMBL" id="JACGXL010000002">
    <property type="protein sequence ID" value="MBA8887485.1"/>
    <property type="molecule type" value="Genomic_DNA"/>
</dbReference>
<dbReference type="InterPro" id="IPR016174">
    <property type="entry name" value="Di-haem_cyt_TM"/>
</dbReference>
<feature type="transmembrane region" description="Helical" evidence="13">
    <location>
        <begin position="50"/>
        <end position="69"/>
    </location>
</feature>